<dbReference type="Proteomes" id="UP000308197">
    <property type="component" value="Unassembled WGS sequence"/>
</dbReference>
<evidence type="ECO:0000256" key="1">
    <source>
        <dbReference type="SAM" id="MobiDB-lite"/>
    </source>
</evidence>
<feature type="region of interest" description="Disordered" evidence="1">
    <location>
        <begin position="163"/>
        <end position="220"/>
    </location>
</feature>
<protein>
    <submittedName>
        <fullName evidence="2">Uncharacterized protein</fullName>
    </submittedName>
</protein>
<reference evidence="2 3" key="1">
    <citation type="journal article" date="2019" name="Nat. Ecol. Evol.">
        <title>Megaphylogeny resolves global patterns of mushroom evolution.</title>
        <authorList>
            <person name="Varga T."/>
            <person name="Krizsan K."/>
            <person name="Foldi C."/>
            <person name="Dima B."/>
            <person name="Sanchez-Garcia M."/>
            <person name="Sanchez-Ramirez S."/>
            <person name="Szollosi G.J."/>
            <person name="Szarkandi J.G."/>
            <person name="Papp V."/>
            <person name="Albert L."/>
            <person name="Andreopoulos W."/>
            <person name="Angelini C."/>
            <person name="Antonin V."/>
            <person name="Barry K.W."/>
            <person name="Bougher N.L."/>
            <person name="Buchanan P."/>
            <person name="Buyck B."/>
            <person name="Bense V."/>
            <person name="Catcheside P."/>
            <person name="Chovatia M."/>
            <person name="Cooper J."/>
            <person name="Damon W."/>
            <person name="Desjardin D."/>
            <person name="Finy P."/>
            <person name="Geml J."/>
            <person name="Haridas S."/>
            <person name="Hughes K."/>
            <person name="Justo A."/>
            <person name="Karasinski D."/>
            <person name="Kautmanova I."/>
            <person name="Kiss B."/>
            <person name="Kocsube S."/>
            <person name="Kotiranta H."/>
            <person name="LaButti K.M."/>
            <person name="Lechner B.E."/>
            <person name="Liimatainen K."/>
            <person name="Lipzen A."/>
            <person name="Lukacs Z."/>
            <person name="Mihaltcheva S."/>
            <person name="Morgado L.N."/>
            <person name="Niskanen T."/>
            <person name="Noordeloos M.E."/>
            <person name="Ohm R.A."/>
            <person name="Ortiz-Santana B."/>
            <person name="Ovrebo C."/>
            <person name="Racz N."/>
            <person name="Riley R."/>
            <person name="Savchenko A."/>
            <person name="Shiryaev A."/>
            <person name="Soop K."/>
            <person name="Spirin V."/>
            <person name="Szebenyi C."/>
            <person name="Tomsovsky M."/>
            <person name="Tulloss R.E."/>
            <person name="Uehling J."/>
            <person name="Grigoriev I.V."/>
            <person name="Vagvolgyi C."/>
            <person name="Papp T."/>
            <person name="Martin F.M."/>
            <person name="Miettinen O."/>
            <person name="Hibbett D.S."/>
            <person name="Nagy L.G."/>
        </authorList>
    </citation>
    <scope>NUCLEOTIDE SEQUENCE [LARGE SCALE GENOMIC DNA]</scope>
    <source>
        <strain evidence="2 3">HHB13444</strain>
    </source>
</reference>
<dbReference type="InParanoid" id="A0A5C3P276"/>
<dbReference type="AlphaFoldDB" id="A0A5C3P276"/>
<organism evidence="2 3">
    <name type="scientific">Polyporus arcularius HHB13444</name>
    <dbReference type="NCBI Taxonomy" id="1314778"/>
    <lineage>
        <taxon>Eukaryota</taxon>
        <taxon>Fungi</taxon>
        <taxon>Dikarya</taxon>
        <taxon>Basidiomycota</taxon>
        <taxon>Agaricomycotina</taxon>
        <taxon>Agaricomycetes</taxon>
        <taxon>Polyporales</taxon>
        <taxon>Polyporaceae</taxon>
        <taxon>Polyporus</taxon>
    </lineage>
</organism>
<sequence>MAWVCREFWPAARWYTAVRTPRNERDIVVIEENKGERMAEGERRASQIGWDAKQPGCRMAAPPRSHYSGAVAVSTDARTRTNLDHRELVSISLLCPDQRRPPDRSCTAEARGSALSTSSHGDDGRFRIQSENAWDRRRPQSHVPVFASSVTLAELSWTGAGLRFNPPPGRSGTCSPAPADDARPPQSSSGRLRRLSRIPGAFDTSAPDADLEERLTRYAT</sequence>
<keyword evidence="3" id="KW-1185">Reference proteome</keyword>
<feature type="region of interest" description="Disordered" evidence="1">
    <location>
        <begin position="99"/>
        <end position="125"/>
    </location>
</feature>
<dbReference type="EMBL" id="ML211916">
    <property type="protein sequence ID" value="TFK79843.1"/>
    <property type="molecule type" value="Genomic_DNA"/>
</dbReference>
<evidence type="ECO:0000313" key="3">
    <source>
        <dbReference type="Proteomes" id="UP000308197"/>
    </source>
</evidence>
<gene>
    <name evidence="2" type="ORF">K466DRAFT_408070</name>
</gene>
<name>A0A5C3P276_9APHY</name>
<proteinExistence type="predicted"/>
<accession>A0A5C3P276</accession>
<evidence type="ECO:0000313" key="2">
    <source>
        <dbReference type="EMBL" id="TFK79843.1"/>
    </source>
</evidence>